<protein>
    <submittedName>
        <fullName evidence="1">Uncharacterized protein</fullName>
    </submittedName>
</protein>
<name>A0A5J4VEC6_9EUKA</name>
<dbReference type="Proteomes" id="UP000324800">
    <property type="component" value="Unassembled WGS sequence"/>
</dbReference>
<reference evidence="1 2" key="1">
    <citation type="submission" date="2019-03" db="EMBL/GenBank/DDBJ databases">
        <title>Single cell metagenomics reveals metabolic interactions within the superorganism composed of flagellate Streblomastix strix and complex community of Bacteroidetes bacteria on its surface.</title>
        <authorList>
            <person name="Treitli S.C."/>
            <person name="Kolisko M."/>
            <person name="Husnik F."/>
            <person name="Keeling P."/>
            <person name="Hampl V."/>
        </authorList>
    </citation>
    <scope>NUCLEOTIDE SEQUENCE [LARGE SCALE GENOMIC DNA]</scope>
    <source>
        <strain evidence="1">ST1C</strain>
    </source>
</reference>
<dbReference type="EMBL" id="SNRW01007620">
    <property type="protein sequence ID" value="KAA6380950.1"/>
    <property type="molecule type" value="Genomic_DNA"/>
</dbReference>
<accession>A0A5J4VEC6</accession>
<gene>
    <name evidence="1" type="ORF">EZS28_023524</name>
</gene>
<organism evidence="1 2">
    <name type="scientific">Streblomastix strix</name>
    <dbReference type="NCBI Taxonomy" id="222440"/>
    <lineage>
        <taxon>Eukaryota</taxon>
        <taxon>Metamonada</taxon>
        <taxon>Preaxostyla</taxon>
        <taxon>Oxymonadida</taxon>
        <taxon>Streblomastigidae</taxon>
        <taxon>Streblomastix</taxon>
    </lineage>
</organism>
<dbReference type="AlphaFoldDB" id="A0A5J4VEC6"/>
<evidence type="ECO:0000313" key="2">
    <source>
        <dbReference type="Proteomes" id="UP000324800"/>
    </source>
</evidence>
<comment type="caution">
    <text evidence="1">The sequence shown here is derived from an EMBL/GenBank/DDBJ whole genome shotgun (WGS) entry which is preliminary data.</text>
</comment>
<sequence length="163" mass="18846">MCQACFLCDRRICGVISAIQEDILSLCRWIVTSLGNNEGKKDEKQLNEINEQKQDIQKSMDKDIEDINSNNTINQFKRRLSYITSIRKEYSALKCVFVHLLGELEEEISVRGEQKQFGVNQQIENDEYKEQEGKPILNRVVQQMRASSAAKVRNLLLELESYG</sequence>
<evidence type="ECO:0000313" key="1">
    <source>
        <dbReference type="EMBL" id="KAA6380950.1"/>
    </source>
</evidence>
<proteinExistence type="predicted"/>